<dbReference type="RefSeq" id="WP_311340447.1">
    <property type="nucleotide sequence ID" value="NZ_JAVRHS010000004.1"/>
</dbReference>
<evidence type="ECO:0000256" key="3">
    <source>
        <dbReference type="ARBA" id="ARBA00023163"/>
    </source>
</evidence>
<keyword evidence="2" id="KW-0238">DNA-binding</keyword>
<dbReference type="InterPro" id="IPR009057">
    <property type="entry name" value="Homeodomain-like_sf"/>
</dbReference>
<evidence type="ECO:0000313" key="6">
    <source>
        <dbReference type="Proteomes" id="UP001259803"/>
    </source>
</evidence>
<dbReference type="PRINTS" id="PR00032">
    <property type="entry name" value="HTHARAC"/>
</dbReference>
<keyword evidence="6" id="KW-1185">Reference proteome</keyword>
<accession>A0ABU2ZHK0</accession>
<dbReference type="SMART" id="SM00342">
    <property type="entry name" value="HTH_ARAC"/>
    <property type="match status" value="1"/>
</dbReference>
<sequence>MQQPAQAKYHTMGCRQAGAFQFEHIRQDGRGPFEQTHRLDRPSVVYLRNGSNHPALGCLGQPTSHRSFTPFGVAALIPANLTLHVRSPEFQYREMIIMRFDEAQLGTMSPANGNAPFDELVACIDLHGADLIQALDRLARELVAPRHASDTILQGLGLLITGELARCLAELRHARLGRRGMLAPWQIARIEDHLTGLIDTSGATAADCSVDELARLCGIGRRHLMRAYKATTGITVMEQVTRRRFDAAVRMLEHSDAPLKTIAWQLGFSSQGNFSTAFRRRFGQSPGQWRAQRRTA</sequence>
<dbReference type="InterPro" id="IPR050204">
    <property type="entry name" value="AraC_XylS_family_regulators"/>
</dbReference>
<dbReference type="InterPro" id="IPR020449">
    <property type="entry name" value="Tscrpt_reg_AraC-type_HTH"/>
</dbReference>
<name>A0ABU2ZHK0_9SPHN</name>
<keyword evidence="1" id="KW-0805">Transcription regulation</keyword>
<dbReference type="EMBL" id="JAVRHS010000004">
    <property type="protein sequence ID" value="MDT0575865.1"/>
    <property type="molecule type" value="Genomic_DNA"/>
</dbReference>
<organism evidence="5 6">
    <name type="scientific">Croceicoccus esteveae</name>
    <dbReference type="NCBI Taxonomy" id="3075597"/>
    <lineage>
        <taxon>Bacteria</taxon>
        <taxon>Pseudomonadati</taxon>
        <taxon>Pseudomonadota</taxon>
        <taxon>Alphaproteobacteria</taxon>
        <taxon>Sphingomonadales</taxon>
        <taxon>Erythrobacteraceae</taxon>
        <taxon>Croceicoccus</taxon>
    </lineage>
</organism>
<reference evidence="5 6" key="1">
    <citation type="submission" date="2023-09" db="EMBL/GenBank/DDBJ databases">
        <authorList>
            <person name="Rey-Velasco X."/>
        </authorList>
    </citation>
    <scope>NUCLEOTIDE SEQUENCE [LARGE SCALE GENOMIC DNA]</scope>
    <source>
        <strain evidence="5 6">F390</strain>
    </source>
</reference>
<dbReference type="PANTHER" id="PTHR46796">
    <property type="entry name" value="HTH-TYPE TRANSCRIPTIONAL ACTIVATOR RHAS-RELATED"/>
    <property type="match status" value="1"/>
</dbReference>
<evidence type="ECO:0000259" key="4">
    <source>
        <dbReference type="PROSITE" id="PS01124"/>
    </source>
</evidence>
<dbReference type="Pfam" id="PF12833">
    <property type="entry name" value="HTH_18"/>
    <property type="match status" value="1"/>
</dbReference>
<keyword evidence="3" id="KW-0804">Transcription</keyword>
<dbReference type="PANTHER" id="PTHR46796:SF14">
    <property type="entry name" value="TRANSCRIPTIONAL REGULATORY PROTEIN"/>
    <property type="match status" value="1"/>
</dbReference>
<protein>
    <submittedName>
        <fullName evidence="5">Helix-turn-helix transcriptional regulator</fullName>
    </submittedName>
</protein>
<evidence type="ECO:0000256" key="1">
    <source>
        <dbReference type="ARBA" id="ARBA00023015"/>
    </source>
</evidence>
<evidence type="ECO:0000313" key="5">
    <source>
        <dbReference type="EMBL" id="MDT0575865.1"/>
    </source>
</evidence>
<dbReference type="InterPro" id="IPR018060">
    <property type="entry name" value="HTH_AraC"/>
</dbReference>
<dbReference type="SUPFAM" id="SSF46689">
    <property type="entry name" value="Homeodomain-like"/>
    <property type="match status" value="1"/>
</dbReference>
<feature type="domain" description="HTH araC/xylS-type" evidence="4">
    <location>
        <begin position="192"/>
        <end position="292"/>
    </location>
</feature>
<evidence type="ECO:0000256" key="2">
    <source>
        <dbReference type="ARBA" id="ARBA00023125"/>
    </source>
</evidence>
<comment type="caution">
    <text evidence="5">The sequence shown here is derived from an EMBL/GenBank/DDBJ whole genome shotgun (WGS) entry which is preliminary data.</text>
</comment>
<dbReference type="Proteomes" id="UP001259803">
    <property type="component" value="Unassembled WGS sequence"/>
</dbReference>
<proteinExistence type="predicted"/>
<gene>
    <name evidence="5" type="ORF">RM533_06670</name>
</gene>
<dbReference type="Gene3D" id="1.10.10.60">
    <property type="entry name" value="Homeodomain-like"/>
    <property type="match status" value="1"/>
</dbReference>
<dbReference type="PROSITE" id="PS01124">
    <property type="entry name" value="HTH_ARAC_FAMILY_2"/>
    <property type="match status" value="1"/>
</dbReference>